<dbReference type="Proteomes" id="UP000071561">
    <property type="component" value="Chromosome"/>
</dbReference>
<name>A0A127V7D0_9SPHI</name>
<dbReference type="OrthoDB" id="9832819at2"/>
<keyword evidence="1" id="KW-0732">Signal</keyword>
<dbReference type="AlphaFoldDB" id="A0A127V7D0"/>
<reference evidence="2 3" key="1">
    <citation type="submission" date="2016-03" db="EMBL/GenBank/DDBJ databases">
        <title>Complete genome sequence of Pedobacter cryoconitis PAMC 27485.</title>
        <authorList>
            <person name="Lee J."/>
            <person name="Kim O.-S."/>
        </authorList>
    </citation>
    <scope>NUCLEOTIDE SEQUENCE [LARGE SCALE GENOMIC DNA]</scope>
    <source>
        <strain evidence="2 3">PAMC 27485</strain>
    </source>
</reference>
<protein>
    <recommendedName>
        <fullName evidence="4">Ig-like domain-containing protein</fullName>
    </recommendedName>
</protein>
<evidence type="ECO:0008006" key="4">
    <source>
        <dbReference type="Google" id="ProtNLM"/>
    </source>
</evidence>
<keyword evidence="3" id="KW-1185">Reference proteome</keyword>
<evidence type="ECO:0000313" key="3">
    <source>
        <dbReference type="Proteomes" id="UP000071561"/>
    </source>
</evidence>
<proteinExistence type="predicted"/>
<evidence type="ECO:0000313" key="2">
    <source>
        <dbReference type="EMBL" id="AMP97236.1"/>
    </source>
</evidence>
<dbReference type="EMBL" id="CP014504">
    <property type="protein sequence ID" value="AMP97236.1"/>
    <property type="molecule type" value="Genomic_DNA"/>
</dbReference>
<evidence type="ECO:0000256" key="1">
    <source>
        <dbReference type="SAM" id="SignalP"/>
    </source>
</evidence>
<dbReference type="PATRIC" id="fig|188932.3.peg.271"/>
<accession>A0A127V7D0</accession>
<sequence length="123" mass="12788" precursor="true">MRKYLLSCAAVLLISTLSSFSGVPAKIQNPITSALYFAVPDAPVFSYANYNGKGRTLVGVGLVPGATGYNWYLNGKFLYTTTNNYTSVGINCGSYGAIGVEAVNASGVSALTIKGVIGCSLED</sequence>
<dbReference type="KEGG" id="pcm:AY601_0267"/>
<dbReference type="RefSeq" id="WP_068395444.1">
    <property type="nucleotide sequence ID" value="NZ_CP014504.1"/>
</dbReference>
<gene>
    <name evidence="2" type="ORF">AY601_0267</name>
</gene>
<feature type="chain" id="PRO_5007280177" description="Ig-like domain-containing protein" evidence="1">
    <location>
        <begin position="22"/>
        <end position="123"/>
    </location>
</feature>
<feature type="signal peptide" evidence="1">
    <location>
        <begin position="1"/>
        <end position="21"/>
    </location>
</feature>
<organism evidence="2 3">
    <name type="scientific">Pedobacter cryoconitis</name>
    <dbReference type="NCBI Taxonomy" id="188932"/>
    <lineage>
        <taxon>Bacteria</taxon>
        <taxon>Pseudomonadati</taxon>
        <taxon>Bacteroidota</taxon>
        <taxon>Sphingobacteriia</taxon>
        <taxon>Sphingobacteriales</taxon>
        <taxon>Sphingobacteriaceae</taxon>
        <taxon>Pedobacter</taxon>
    </lineage>
</organism>